<reference evidence="1 2" key="1">
    <citation type="submission" date="2020-04" db="EMBL/GenBank/DDBJ databases">
        <title>Flammeovirga sp. SR4, a novel species isolated from seawater.</title>
        <authorList>
            <person name="Wang X."/>
        </authorList>
    </citation>
    <scope>NUCLEOTIDE SEQUENCE [LARGE SCALE GENOMIC DNA]</scope>
    <source>
        <strain evidence="1 2">ATCC 23126</strain>
    </source>
</reference>
<feature type="non-terminal residue" evidence="1">
    <location>
        <position position="1"/>
    </location>
</feature>
<dbReference type="Proteomes" id="UP000576082">
    <property type="component" value="Unassembled WGS sequence"/>
</dbReference>
<protein>
    <submittedName>
        <fullName evidence="1">Uncharacterized protein</fullName>
    </submittedName>
</protein>
<dbReference type="EMBL" id="JABANE010000195">
    <property type="protein sequence ID" value="NME72697.1"/>
    <property type="molecule type" value="Genomic_DNA"/>
</dbReference>
<evidence type="ECO:0000313" key="1">
    <source>
        <dbReference type="EMBL" id="NME72697.1"/>
    </source>
</evidence>
<evidence type="ECO:0000313" key="2">
    <source>
        <dbReference type="Proteomes" id="UP000576082"/>
    </source>
</evidence>
<proteinExistence type="predicted"/>
<sequence length="48" mass="5399">LETIAQKAMQQIHSSKYVTVLEENQKKELMFVGVAFDGKEVACVIEKS</sequence>
<name>A0A7X9S203_9BACT</name>
<comment type="caution">
    <text evidence="1">The sequence shown here is derived from an EMBL/GenBank/DDBJ whole genome shotgun (WGS) entry which is preliminary data.</text>
</comment>
<organism evidence="1 2">
    <name type="scientific">Flammeovirga aprica JL-4</name>
    <dbReference type="NCBI Taxonomy" id="694437"/>
    <lineage>
        <taxon>Bacteria</taxon>
        <taxon>Pseudomonadati</taxon>
        <taxon>Bacteroidota</taxon>
        <taxon>Cytophagia</taxon>
        <taxon>Cytophagales</taxon>
        <taxon>Flammeovirgaceae</taxon>
        <taxon>Flammeovirga</taxon>
    </lineage>
</organism>
<keyword evidence="2" id="KW-1185">Reference proteome</keyword>
<dbReference type="AlphaFoldDB" id="A0A7X9S203"/>
<accession>A0A7X9S203</accession>
<gene>
    <name evidence="1" type="ORF">HHU12_32355</name>
</gene>